<evidence type="ECO:0000259" key="1">
    <source>
        <dbReference type="Pfam" id="PF08241"/>
    </source>
</evidence>
<dbReference type="InterPro" id="IPR013216">
    <property type="entry name" value="Methyltransf_11"/>
</dbReference>
<keyword evidence="2" id="KW-0808">Transferase</keyword>
<accession>A0A6I3SJ88</accession>
<keyword evidence="2" id="KW-0489">Methyltransferase</keyword>
<name>A0A6I3SJ88_HELMO</name>
<comment type="caution">
    <text evidence="2">The sequence shown here is derived from an EMBL/GenBank/DDBJ whole genome shotgun (WGS) entry which is preliminary data.</text>
</comment>
<evidence type="ECO:0000313" key="3">
    <source>
        <dbReference type="Proteomes" id="UP000430670"/>
    </source>
</evidence>
<dbReference type="SUPFAM" id="SSF53335">
    <property type="entry name" value="S-adenosyl-L-methionine-dependent methyltransferases"/>
    <property type="match status" value="1"/>
</dbReference>
<dbReference type="EMBL" id="WNKU01000007">
    <property type="protein sequence ID" value="MTV48948.1"/>
    <property type="molecule type" value="Genomic_DNA"/>
</dbReference>
<protein>
    <submittedName>
        <fullName evidence="2">Methyltransferase domain-containing protein</fullName>
    </submittedName>
</protein>
<proteinExistence type="predicted"/>
<dbReference type="PANTHER" id="PTHR43591">
    <property type="entry name" value="METHYLTRANSFERASE"/>
    <property type="match status" value="1"/>
</dbReference>
<dbReference type="Proteomes" id="UP000430670">
    <property type="component" value="Unassembled WGS sequence"/>
</dbReference>
<gene>
    <name evidence="2" type="ORF">GJ688_08120</name>
</gene>
<dbReference type="GO" id="GO:0008757">
    <property type="term" value="F:S-adenosylmethionine-dependent methyltransferase activity"/>
    <property type="evidence" value="ECO:0007669"/>
    <property type="project" value="InterPro"/>
</dbReference>
<dbReference type="OrthoDB" id="9784101at2"/>
<feature type="domain" description="Methyltransferase type 11" evidence="1">
    <location>
        <begin position="44"/>
        <end position="140"/>
    </location>
</feature>
<dbReference type="PANTHER" id="PTHR43591:SF24">
    <property type="entry name" value="2-METHOXY-6-POLYPRENYL-1,4-BENZOQUINOL METHYLASE, MITOCHONDRIAL"/>
    <property type="match status" value="1"/>
</dbReference>
<dbReference type="GO" id="GO:0032259">
    <property type="term" value="P:methylation"/>
    <property type="evidence" value="ECO:0007669"/>
    <property type="project" value="UniProtKB-KW"/>
</dbReference>
<dbReference type="AlphaFoldDB" id="A0A6I3SJ88"/>
<sequence>MFRLTHLFDSRQFAKLDNPRRRELLPVDKILDLLRVEKGSYLADLGCGIGYVSIPAAEKVGPEGHLFALDLQEQMIIEGRRRSQTAGLRNIAWILNPEDSLPLPASSVDAVIMVAVFHELENRSGYVEEAHRILRAGGRLGIVDWKPGFMEIGPPQDHRVAPVEVEALLAQGHFRDLNTTDISEGYYMTVGQKRNPL</sequence>
<keyword evidence="3" id="KW-1185">Reference proteome</keyword>
<dbReference type="Gene3D" id="3.40.50.150">
    <property type="entry name" value="Vaccinia Virus protein VP39"/>
    <property type="match status" value="1"/>
</dbReference>
<dbReference type="InterPro" id="IPR029063">
    <property type="entry name" value="SAM-dependent_MTases_sf"/>
</dbReference>
<dbReference type="CDD" id="cd02440">
    <property type="entry name" value="AdoMet_MTases"/>
    <property type="match status" value="1"/>
</dbReference>
<organism evidence="2 3">
    <name type="scientific">Heliobacterium mobile</name>
    <name type="common">Heliobacillus mobilis</name>
    <dbReference type="NCBI Taxonomy" id="28064"/>
    <lineage>
        <taxon>Bacteria</taxon>
        <taxon>Bacillati</taxon>
        <taxon>Bacillota</taxon>
        <taxon>Clostridia</taxon>
        <taxon>Eubacteriales</taxon>
        <taxon>Heliobacteriaceae</taxon>
        <taxon>Heliobacterium</taxon>
    </lineage>
</organism>
<dbReference type="Pfam" id="PF08241">
    <property type="entry name" value="Methyltransf_11"/>
    <property type="match status" value="1"/>
</dbReference>
<reference evidence="2 3" key="1">
    <citation type="submission" date="2019-11" db="EMBL/GenBank/DDBJ databases">
        <title>Whole-genome sequence of a the green, strictly anaerobic photosynthetic bacterium Heliobacillus mobilis DSM 6151.</title>
        <authorList>
            <person name="Kyndt J.A."/>
            <person name="Meyer T.E."/>
        </authorList>
    </citation>
    <scope>NUCLEOTIDE SEQUENCE [LARGE SCALE GENOMIC DNA]</scope>
    <source>
        <strain evidence="2 3">DSM 6151</strain>
    </source>
</reference>
<evidence type="ECO:0000313" key="2">
    <source>
        <dbReference type="EMBL" id="MTV48948.1"/>
    </source>
</evidence>